<dbReference type="AlphaFoldDB" id="A0A1B0BNK3"/>
<reference evidence="1" key="2">
    <citation type="submission" date="2020-05" db="UniProtKB">
        <authorList>
            <consortium name="EnsemblMetazoa"/>
        </authorList>
    </citation>
    <scope>IDENTIFICATION</scope>
    <source>
        <strain evidence="1">IAEA</strain>
    </source>
</reference>
<keyword evidence="2" id="KW-1185">Reference proteome</keyword>
<organism evidence="1 2">
    <name type="scientific">Glossina palpalis gambiensis</name>
    <dbReference type="NCBI Taxonomy" id="67801"/>
    <lineage>
        <taxon>Eukaryota</taxon>
        <taxon>Metazoa</taxon>
        <taxon>Ecdysozoa</taxon>
        <taxon>Arthropoda</taxon>
        <taxon>Hexapoda</taxon>
        <taxon>Insecta</taxon>
        <taxon>Pterygota</taxon>
        <taxon>Neoptera</taxon>
        <taxon>Endopterygota</taxon>
        <taxon>Diptera</taxon>
        <taxon>Brachycera</taxon>
        <taxon>Muscomorpha</taxon>
        <taxon>Hippoboscoidea</taxon>
        <taxon>Glossinidae</taxon>
        <taxon>Glossina</taxon>
    </lineage>
</organism>
<proteinExistence type="predicted"/>
<evidence type="ECO:0000313" key="2">
    <source>
        <dbReference type="Proteomes" id="UP000092460"/>
    </source>
</evidence>
<sequence>MRDLYRTLEMLRAETPMEYCEEFDGIKSILEYCNNHVKPFSKVHFRGGNVDFKNDLVKRLQSYLIECNLVSKEEKKPLPSVERKLRKIVMFFVLNTDATYKYNLRDDVNVAHVFEICPLLPKFLVVTLIWELNLEPFFYELLSFTPCWFAFQYFEPATDSLKYIDDVYDVLGKVEQLLKAIFINLTRTEIQQINPIDLKIMYKKLYDYATNLLRLFYTPDAEKFQKFTKKQLHKYSGFALKHLLQMIIFAFDVYEQSEKINLHEHWEIYDIGKDFTNKIAKLSETSQSVRVEQLAMILALLNTLQTNVMMITMKDFIYWVEVDLTENITLQAAVGAMAYEVMDHILKNKAFSHDVAQQLKTIAIRPKTLQETIHNATIGDILHALDDLDMLHHIRKAWLDELFNRPIALINDECLEAIKSNIKIISLENCQQMLDFIKLDICRNISEPDDEYKINEKLNIENNDIDGNDYEDLGLLISAALENFSVSQVLAILNYQSKLFGFKSTLFMRPDLEQRITEFLNKYNADSNTFDYHHFLVLTFEHPEMVWKKLFDSSCHNTLAHIKNYCAAVKQSRPLSNNYYMPHLLAALEDVDYLQKEPFPQLLCELYFELYYPDGKTQFLKQIINKYTNIYLDGQLFANLLPLVKTLNLIGGYGETQSYKPLTFGEMTAPVLLTVAQIMDKSRWDLITYTDIRDEIVRECIQFIQQTSKKFLPNATEKDRKWITKIIKDSYKPLTQYYFQKYALTPEQIPIEFDRFLIRLDIEDKSEAEMFLIINYVRCTMKETEWLARSERLLPHISNVMLILSGVVEETQNSNAINNYRHCLINYANIVQKFLLPKIEDNVKQIEKLQLKVLKIISATPEQIYEETFINFEPLLMEITKKLACPLEENSLKIIRNFVKRMKDCNAKDIFLKKFEALAIEMK</sequence>
<dbReference type="VEuPathDB" id="VectorBase:GPPI035680"/>
<protein>
    <submittedName>
        <fullName evidence="1">Uncharacterized protein</fullName>
    </submittedName>
</protein>
<dbReference type="Proteomes" id="UP000092460">
    <property type="component" value="Unassembled WGS sequence"/>
</dbReference>
<accession>A0A1B0BNK3</accession>
<dbReference type="EMBL" id="JXJN01017426">
    <property type="status" value="NOT_ANNOTATED_CDS"/>
    <property type="molecule type" value="Genomic_DNA"/>
</dbReference>
<name>A0A1B0BNK3_9MUSC</name>
<reference evidence="2" key="1">
    <citation type="submission" date="2015-01" db="EMBL/GenBank/DDBJ databases">
        <authorList>
            <person name="Aksoy S."/>
            <person name="Warren W."/>
            <person name="Wilson R.K."/>
        </authorList>
    </citation>
    <scope>NUCLEOTIDE SEQUENCE [LARGE SCALE GENOMIC DNA]</scope>
    <source>
        <strain evidence="2">IAEA</strain>
    </source>
</reference>
<evidence type="ECO:0000313" key="1">
    <source>
        <dbReference type="EnsemblMetazoa" id="GPPI035680-PA"/>
    </source>
</evidence>
<dbReference type="EnsemblMetazoa" id="GPPI035680-RA">
    <property type="protein sequence ID" value="GPPI035680-PA"/>
    <property type="gene ID" value="GPPI035680"/>
</dbReference>